<gene>
    <name evidence="9 13" type="primary">rny</name>
    <name evidence="13" type="ORF">FPD46_05630</name>
</gene>
<dbReference type="Pfam" id="PF12072">
    <property type="entry name" value="RNase_Y_N"/>
    <property type="match status" value="1"/>
</dbReference>
<dbReference type="InterPro" id="IPR006675">
    <property type="entry name" value="HDIG_dom"/>
</dbReference>
<keyword evidence="1" id="KW-1003">Cell membrane</keyword>
<evidence type="ECO:0000256" key="2">
    <source>
        <dbReference type="ARBA" id="ARBA00022692"/>
    </source>
</evidence>
<evidence type="ECO:0000256" key="3">
    <source>
        <dbReference type="ARBA" id="ARBA00022722"/>
    </source>
</evidence>
<evidence type="ECO:0000256" key="6">
    <source>
        <dbReference type="ARBA" id="ARBA00022884"/>
    </source>
</evidence>
<dbReference type="SMART" id="SM00471">
    <property type="entry name" value="HDc"/>
    <property type="match status" value="1"/>
</dbReference>
<dbReference type="InterPro" id="IPR036612">
    <property type="entry name" value="KH_dom_type_1_sf"/>
</dbReference>
<evidence type="ECO:0000256" key="9">
    <source>
        <dbReference type="HAMAP-Rule" id="MF_00335"/>
    </source>
</evidence>
<sequence length="517" mass="57893">MIEILVGLIAVFTGGGIGYVVAKKINDANFNIFLEQAKAKAKAIEYEAELTLKDAKNSVAEAEFSAKKKFDEKIQKLQKEHSAKMDELNKKEQNLNYQEKLYEENQNKLNKEKQNIKTMYEENENLKHTYEKKLSDVLKILEHSAGLTQDEAKAIVLKKVEENSRAEIAHIVRKYEEEARTEAKRKANYILAQATSRFAGEFAAERLINVVNIKNDELKGRIIGKEGRNVKTLEMVLGVDIIIDDTPGAIIVSCFNLYRRAIATKVIELLVEDGRIQPARIEEIHEKVCKEFDDGILEEGQTIIMDLGLNQMHPEIVKLIGKLRYRASYGQNALAHSLEVAHLAGIIAAECGGDEKLARRAGILHDIGKALTHEFEGSHVDLGAELCKRYKEHPVVINAIYAHHGHEEATSIESAAVCTADTLSAARPGARREVLEAFLKRVSELEDIAKSKEGVKKAYAINAGREIRVIVNAKLVNDDEAVLLAKEIAEEIEEKVQYPGEIKVNVIRELRAIDFAK</sequence>
<dbReference type="Proteomes" id="UP000321310">
    <property type="component" value="Unassembled WGS sequence"/>
</dbReference>
<evidence type="ECO:0000256" key="11">
    <source>
        <dbReference type="SAM" id="Coils"/>
    </source>
</evidence>
<keyword evidence="8" id="KW-0472">Membrane</keyword>
<evidence type="ECO:0000313" key="13">
    <source>
        <dbReference type="EMBL" id="TXE81304.1"/>
    </source>
</evidence>
<evidence type="ECO:0000256" key="8">
    <source>
        <dbReference type="ARBA" id="ARBA00023136"/>
    </source>
</evidence>
<keyword evidence="6 9" id="KW-0694">RNA-binding</keyword>
<dbReference type="RefSeq" id="WP_147575702.1">
    <property type="nucleotide sequence ID" value="NZ_VOWB01000048.1"/>
</dbReference>
<evidence type="ECO:0000256" key="5">
    <source>
        <dbReference type="ARBA" id="ARBA00022801"/>
    </source>
</evidence>
<keyword evidence="7" id="KW-1133">Transmembrane helix</keyword>
<dbReference type="AlphaFoldDB" id="A0A5C7DLV4"/>
<dbReference type="InterPro" id="IPR006674">
    <property type="entry name" value="HD_domain"/>
</dbReference>
<dbReference type="EC" id="3.1.-.-" evidence="9 10"/>
<keyword evidence="4 9" id="KW-0255">Endonuclease</keyword>
<dbReference type="Gene3D" id="1.10.3210.10">
    <property type="entry name" value="Hypothetical protein af1432"/>
    <property type="match status" value="1"/>
</dbReference>
<dbReference type="GO" id="GO:0003723">
    <property type="term" value="F:RNA binding"/>
    <property type="evidence" value="ECO:0007669"/>
    <property type="project" value="UniProtKB-UniRule"/>
</dbReference>
<reference evidence="13 14" key="1">
    <citation type="submission" date="2019-07" db="EMBL/GenBank/DDBJ databases">
        <title>Rapid identification of Enteric Bacteria from Whole Genome Sequences (WGS) using Average Nucleotide Identity (ANI).</title>
        <authorList>
            <person name="Lane C."/>
        </authorList>
    </citation>
    <scope>NUCLEOTIDE SEQUENCE [LARGE SCALE GENOMIC DNA]</scope>
    <source>
        <strain evidence="13 14">2016D-0250</strain>
    </source>
</reference>
<dbReference type="CDD" id="cd00077">
    <property type="entry name" value="HDc"/>
    <property type="match status" value="1"/>
</dbReference>
<comment type="similarity">
    <text evidence="9">Belongs to the RNase Y family.</text>
</comment>
<dbReference type="GO" id="GO:0016787">
    <property type="term" value="F:hydrolase activity"/>
    <property type="evidence" value="ECO:0007669"/>
    <property type="project" value="UniProtKB-KW"/>
</dbReference>
<dbReference type="CDD" id="cd22431">
    <property type="entry name" value="KH-I_RNaseY"/>
    <property type="match status" value="1"/>
</dbReference>
<dbReference type="SUPFAM" id="SSF109604">
    <property type="entry name" value="HD-domain/PDEase-like"/>
    <property type="match status" value="1"/>
</dbReference>
<feature type="domain" description="HD" evidence="12">
    <location>
        <begin position="333"/>
        <end position="426"/>
    </location>
</feature>
<dbReference type="PROSITE" id="PS51831">
    <property type="entry name" value="HD"/>
    <property type="match status" value="1"/>
</dbReference>
<dbReference type="PANTHER" id="PTHR12826">
    <property type="entry name" value="RIBONUCLEASE Y"/>
    <property type="match status" value="1"/>
</dbReference>
<dbReference type="Gene3D" id="3.30.1370.10">
    <property type="entry name" value="K Homology domain, type 1"/>
    <property type="match status" value="1"/>
</dbReference>
<name>A0A5C7DLV4_9BACT</name>
<keyword evidence="3 9" id="KW-0540">Nuclease</keyword>
<dbReference type="HAMAP" id="MF_00335">
    <property type="entry name" value="RNase_Y"/>
    <property type="match status" value="1"/>
</dbReference>
<dbReference type="NCBIfam" id="TIGR00277">
    <property type="entry name" value="HDIG"/>
    <property type="match status" value="1"/>
</dbReference>
<dbReference type="GO" id="GO:0004521">
    <property type="term" value="F:RNA endonuclease activity"/>
    <property type="evidence" value="ECO:0007669"/>
    <property type="project" value="UniProtKB-UniRule"/>
</dbReference>
<dbReference type="InterPro" id="IPR022711">
    <property type="entry name" value="RNase_Y_N"/>
</dbReference>
<protein>
    <recommendedName>
        <fullName evidence="9 10">Ribonuclease Y</fullName>
        <shortName evidence="9">RNase Y</shortName>
        <ecNumber evidence="9 10">3.1.-.-</ecNumber>
    </recommendedName>
</protein>
<comment type="caution">
    <text evidence="13">The sequence shown here is derived from an EMBL/GenBank/DDBJ whole genome shotgun (WGS) entry which is preliminary data.</text>
</comment>
<evidence type="ECO:0000259" key="12">
    <source>
        <dbReference type="PROSITE" id="PS51831"/>
    </source>
</evidence>
<organism evidence="13 14">
    <name type="scientific">Campylobacter peloridis</name>
    <dbReference type="NCBI Taxonomy" id="488546"/>
    <lineage>
        <taxon>Bacteria</taxon>
        <taxon>Pseudomonadati</taxon>
        <taxon>Campylobacterota</taxon>
        <taxon>Epsilonproteobacteria</taxon>
        <taxon>Campylobacterales</taxon>
        <taxon>Campylobacteraceae</taxon>
        <taxon>Campylobacter</taxon>
    </lineage>
</organism>
<dbReference type="SUPFAM" id="SSF54791">
    <property type="entry name" value="Eukaryotic type KH-domain (KH-domain type I)"/>
    <property type="match status" value="1"/>
</dbReference>
<evidence type="ECO:0000256" key="1">
    <source>
        <dbReference type="ARBA" id="ARBA00022475"/>
    </source>
</evidence>
<dbReference type="NCBIfam" id="TIGR03319">
    <property type="entry name" value="RNase_Y"/>
    <property type="match status" value="1"/>
</dbReference>
<comment type="function">
    <text evidence="9">Endoribonuclease that initiates mRNA decay.</text>
</comment>
<accession>A0A5C7DLV4</accession>
<keyword evidence="5 9" id="KW-0378">Hydrolase</keyword>
<dbReference type="EMBL" id="VOWB01000048">
    <property type="protein sequence ID" value="TXE81304.1"/>
    <property type="molecule type" value="Genomic_DNA"/>
</dbReference>
<evidence type="ECO:0000313" key="14">
    <source>
        <dbReference type="Proteomes" id="UP000321310"/>
    </source>
</evidence>
<evidence type="ECO:0000256" key="10">
    <source>
        <dbReference type="NCBIfam" id="TIGR03319"/>
    </source>
</evidence>
<evidence type="ECO:0000256" key="4">
    <source>
        <dbReference type="ARBA" id="ARBA00022759"/>
    </source>
</evidence>
<keyword evidence="11" id="KW-0175">Coiled coil</keyword>
<keyword evidence="2" id="KW-0812">Transmembrane</keyword>
<dbReference type="Pfam" id="PF01966">
    <property type="entry name" value="HD"/>
    <property type="match status" value="1"/>
</dbReference>
<dbReference type="InterPro" id="IPR003607">
    <property type="entry name" value="HD/PDEase_dom"/>
</dbReference>
<proteinExistence type="inferred from homology"/>
<dbReference type="PANTHER" id="PTHR12826:SF15">
    <property type="entry name" value="RIBONUCLEASE Y"/>
    <property type="match status" value="1"/>
</dbReference>
<feature type="coiled-coil region" evidence="11">
    <location>
        <begin position="67"/>
        <end position="129"/>
    </location>
</feature>
<dbReference type="GO" id="GO:0006402">
    <property type="term" value="P:mRNA catabolic process"/>
    <property type="evidence" value="ECO:0007669"/>
    <property type="project" value="UniProtKB-UniRule"/>
</dbReference>
<dbReference type="InterPro" id="IPR017705">
    <property type="entry name" value="Ribonuclease_Y"/>
</dbReference>
<evidence type="ECO:0000256" key="7">
    <source>
        <dbReference type="ARBA" id="ARBA00022989"/>
    </source>
</evidence>
<dbReference type="GO" id="GO:0005886">
    <property type="term" value="C:plasma membrane"/>
    <property type="evidence" value="ECO:0007669"/>
    <property type="project" value="UniProtKB-UniRule"/>
</dbReference>